<feature type="compositionally biased region" description="Basic and acidic residues" evidence="1">
    <location>
        <begin position="132"/>
        <end position="141"/>
    </location>
</feature>
<gene>
    <name evidence="2" type="ORF">CYMTET_33559</name>
</gene>
<dbReference type="EMBL" id="LGRX02020615">
    <property type="protein sequence ID" value="KAK3257351.1"/>
    <property type="molecule type" value="Genomic_DNA"/>
</dbReference>
<dbReference type="AlphaFoldDB" id="A0AAE0FCT6"/>
<name>A0AAE0FCT6_9CHLO</name>
<organism evidence="2 3">
    <name type="scientific">Cymbomonas tetramitiformis</name>
    <dbReference type="NCBI Taxonomy" id="36881"/>
    <lineage>
        <taxon>Eukaryota</taxon>
        <taxon>Viridiplantae</taxon>
        <taxon>Chlorophyta</taxon>
        <taxon>Pyramimonadophyceae</taxon>
        <taxon>Pyramimonadales</taxon>
        <taxon>Pyramimonadaceae</taxon>
        <taxon>Cymbomonas</taxon>
    </lineage>
</organism>
<dbReference type="GO" id="GO:0001522">
    <property type="term" value="P:pseudouridine synthesis"/>
    <property type="evidence" value="ECO:0007669"/>
    <property type="project" value="InterPro"/>
</dbReference>
<accession>A0AAE0FCT6</accession>
<protein>
    <recommendedName>
        <fullName evidence="4">tRNA pseudouridine synthase</fullName>
    </recommendedName>
</protein>
<feature type="non-terminal residue" evidence="2">
    <location>
        <position position="1"/>
    </location>
</feature>
<dbReference type="GO" id="GO:0003723">
    <property type="term" value="F:RNA binding"/>
    <property type="evidence" value="ECO:0007669"/>
    <property type="project" value="InterPro"/>
</dbReference>
<sequence>IRYMVGTAAAVARGLLPVEFVRAAMAKPARVSLPRAPPHTLVLVDAEFFPPKLPSGSKHEPGVRPSVVISSEGDVARAAFREEQLLPALTAQLLHPDWSEWNEQLEANLPSQEEVDGVVARSAQWEAECIERRKEQAKEEQQMEEEAEGNLQLK</sequence>
<feature type="region of interest" description="Disordered" evidence="1">
    <location>
        <begin position="132"/>
        <end position="154"/>
    </location>
</feature>
<evidence type="ECO:0000313" key="2">
    <source>
        <dbReference type="EMBL" id="KAK3257351.1"/>
    </source>
</evidence>
<dbReference type="InterPro" id="IPR020095">
    <property type="entry name" value="PsdUridine_synth_TruA_C"/>
</dbReference>
<proteinExistence type="predicted"/>
<dbReference type="InterPro" id="IPR020103">
    <property type="entry name" value="PsdUridine_synth_cat_dom_sf"/>
</dbReference>
<evidence type="ECO:0000256" key="1">
    <source>
        <dbReference type="SAM" id="MobiDB-lite"/>
    </source>
</evidence>
<comment type="caution">
    <text evidence="2">The sequence shown here is derived from an EMBL/GenBank/DDBJ whole genome shotgun (WGS) entry which is preliminary data.</text>
</comment>
<keyword evidence="3" id="KW-1185">Reference proteome</keyword>
<evidence type="ECO:0008006" key="4">
    <source>
        <dbReference type="Google" id="ProtNLM"/>
    </source>
</evidence>
<dbReference type="Proteomes" id="UP001190700">
    <property type="component" value="Unassembled WGS sequence"/>
</dbReference>
<evidence type="ECO:0000313" key="3">
    <source>
        <dbReference type="Proteomes" id="UP001190700"/>
    </source>
</evidence>
<reference evidence="2 3" key="1">
    <citation type="journal article" date="2015" name="Genome Biol. Evol.">
        <title>Comparative Genomics of a Bacterivorous Green Alga Reveals Evolutionary Causalities and Consequences of Phago-Mixotrophic Mode of Nutrition.</title>
        <authorList>
            <person name="Burns J.A."/>
            <person name="Paasch A."/>
            <person name="Narechania A."/>
            <person name="Kim E."/>
        </authorList>
    </citation>
    <scope>NUCLEOTIDE SEQUENCE [LARGE SCALE GENOMIC DNA]</scope>
    <source>
        <strain evidence="2 3">PLY_AMNH</strain>
    </source>
</reference>
<dbReference type="Gene3D" id="3.30.70.660">
    <property type="entry name" value="Pseudouridine synthase I, catalytic domain, C-terminal subdomain"/>
    <property type="match status" value="1"/>
</dbReference>
<dbReference type="SUPFAM" id="SSF55120">
    <property type="entry name" value="Pseudouridine synthase"/>
    <property type="match status" value="1"/>
</dbReference>
<dbReference type="GO" id="GO:0009982">
    <property type="term" value="F:pseudouridine synthase activity"/>
    <property type="evidence" value="ECO:0007669"/>
    <property type="project" value="InterPro"/>
</dbReference>